<name>A0A8H6YNE4_9AGAR</name>
<evidence type="ECO:0000313" key="2">
    <source>
        <dbReference type="EMBL" id="KAF7364320.1"/>
    </source>
</evidence>
<dbReference type="InterPro" id="IPR011333">
    <property type="entry name" value="SKP1/BTB/POZ_sf"/>
</dbReference>
<dbReference type="EMBL" id="JACAZH010000007">
    <property type="protein sequence ID" value="KAF7364320.1"/>
    <property type="molecule type" value="Genomic_DNA"/>
</dbReference>
<dbReference type="Proteomes" id="UP000623467">
    <property type="component" value="Unassembled WGS sequence"/>
</dbReference>
<dbReference type="Pfam" id="PF00651">
    <property type="entry name" value="BTB"/>
    <property type="match status" value="1"/>
</dbReference>
<accession>A0A8H6YNE4</accession>
<feature type="domain" description="BTB" evidence="1">
    <location>
        <begin position="20"/>
        <end position="130"/>
    </location>
</feature>
<evidence type="ECO:0000259" key="1">
    <source>
        <dbReference type="SMART" id="SM00225"/>
    </source>
</evidence>
<dbReference type="AlphaFoldDB" id="A0A8H6YNE4"/>
<comment type="caution">
    <text evidence="2">The sequence shown here is derived from an EMBL/GenBank/DDBJ whole genome shotgun (WGS) entry which is preliminary data.</text>
</comment>
<dbReference type="Gene3D" id="3.30.710.10">
    <property type="entry name" value="Potassium Channel Kv1.1, Chain A"/>
    <property type="match status" value="1"/>
</dbReference>
<dbReference type="CDD" id="cd18186">
    <property type="entry name" value="BTB_POZ_ZBTB_KLHL-like"/>
    <property type="match status" value="1"/>
</dbReference>
<keyword evidence="3" id="KW-1185">Reference proteome</keyword>
<dbReference type="SUPFAM" id="SSF54695">
    <property type="entry name" value="POZ domain"/>
    <property type="match status" value="1"/>
</dbReference>
<reference evidence="2" key="1">
    <citation type="submission" date="2020-05" db="EMBL/GenBank/DDBJ databases">
        <title>Mycena genomes resolve the evolution of fungal bioluminescence.</title>
        <authorList>
            <person name="Tsai I.J."/>
        </authorList>
    </citation>
    <scope>NUCLEOTIDE SEQUENCE</scope>
    <source>
        <strain evidence="2">160909Yilan</strain>
    </source>
</reference>
<dbReference type="SMART" id="SM00225">
    <property type="entry name" value="BTB"/>
    <property type="match status" value="1"/>
</dbReference>
<proteinExistence type="predicted"/>
<sequence>MSVQTPIELVRSTDFWFDDGTIILQVGNTLYRVYRGLLASRSTVFHDTFSMPQPESTMEEHNQIEGCPVVQLHDKERDFTHFLKALHHYGSYKGMAVSGVMELSSVLRLSDKYDVATLRESMVSILCDIYPSSLDEWLKRDEAVPPGYRIARQDCLTVLNLARELNIRSILPGAMYLVAVTQGLSVLYGGPGKRIRNVDDRKRYTLAFPELMLARRRVAATFLIREEEVDDCENEEGECDTERFCWLAEDLPSEPDPLKGELYWNDFDVCSPCLEQARETYNEAREELWDSLPDIFDLGTWEELLA</sequence>
<organism evidence="2 3">
    <name type="scientific">Mycena sanguinolenta</name>
    <dbReference type="NCBI Taxonomy" id="230812"/>
    <lineage>
        <taxon>Eukaryota</taxon>
        <taxon>Fungi</taxon>
        <taxon>Dikarya</taxon>
        <taxon>Basidiomycota</taxon>
        <taxon>Agaricomycotina</taxon>
        <taxon>Agaricomycetes</taxon>
        <taxon>Agaricomycetidae</taxon>
        <taxon>Agaricales</taxon>
        <taxon>Marasmiineae</taxon>
        <taxon>Mycenaceae</taxon>
        <taxon>Mycena</taxon>
    </lineage>
</organism>
<gene>
    <name evidence="2" type="ORF">MSAN_01092100</name>
</gene>
<evidence type="ECO:0000313" key="3">
    <source>
        <dbReference type="Proteomes" id="UP000623467"/>
    </source>
</evidence>
<dbReference type="InterPro" id="IPR000210">
    <property type="entry name" value="BTB/POZ_dom"/>
</dbReference>
<dbReference type="OrthoDB" id="2971889at2759"/>
<protein>
    <recommendedName>
        <fullName evidence="1">BTB domain-containing protein</fullName>
    </recommendedName>
</protein>